<proteinExistence type="inferred from homology"/>
<gene>
    <name evidence="12" type="ORF">GN277_23525</name>
</gene>
<keyword evidence="6 9" id="KW-0812">Transmembrane</keyword>
<dbReference type="GO" id="GO:0015423">
    <property type="term" value="F:ABC-type maltose transporter activity"/>
    <property type="evidence" value="ECO:0007669"/>
    <property type="project" value="TreeGrafter"/>
</dbReference>
<accession>A0A7X3MKS1</accession>
<keyword evidence="5 10" id="KW-0762">Sugar transport</keyword>
<evidence type="ECO:0000256" key="8">
    <source>
        <dbReference type="ARBA" id="ARBA00023136"/>
    </source>
</evidence>
<evidence type="ECO:0000256" key="7">
    <source>
        <dbReference type="ARBA" id="ARBA00022989"/>
    </source>
</evidence>
<comment type="caution">
    <text evidence="10">Lacks conserved residue(s) required for the propagation of feature annotation.</text>
</comment>
<comment type="function">
    <text evidence="10">Part of the ABC transporter complex MalEFGK involved in maltose/maltodextrin import. Probably responsible for the translocation of the substrate across the membrane.</text>
</comment>
<dbReference type="GO" id="GO:0042956">
    <property type="term" value="P:maltodextrin transmembrane transport"/>
    <property type="evidence" value="ECO:0007669"/>
    <property type="project" value="TreeGrafter"/>
</dbReference>
<feature type="domain" description="ABC transmembrane type-1" evidence="11">
    <location>
        <begin position="1"/>
        <end position="148"/>
    </location>
</feature>
<evidence type="ECO:0000259" key="11">
    <source>
        <dbReference type="PROSITE" id="PS50928"/>
    </source>
</evidence>
<sequence>MGHPHGNPSLKGLLAKIVVILVNVWVGMPYALLVVNGVLMNLPEDQYEAARVDGANALQIFRKITLPQIIFVMTPNLIQSFISNINSFTVIYLLTGGTPFNSNYYNAGETDLLVTWLYKLTVEVGDYNLASTVGIITFICCAVFSLITYSRSAAFKREEDFQ</sequence>
<keyword evidence="3 9" id="KW-0813">Transport</keyword>
<dbReference type="PANTHER" id="PTHR47314:SF1">
    <property type="entry name" value="MALTOSE_MALTODEXTRIN TRANSPORT SYSTEM PERMEASE PROTEIN MALF"/>
    <property type="match status" value="1"/>
</dbReference>
<feature type="transmembrane region" description="Helical" evidence="9">
    <location>
        <begin position="127"/>
        <end position="149"/>
    </location>
</feature>
<organism evidence="12 13">
    <name type="scientific">Sporofaciens musculi</name>
    <dbReference type="NCBI Taxonomy" id="2681861"/>
    <lineage>
        <taxon>Bacteria</taxon>
        <taxon>Bacillati</taxon>
        <taxon>Bacillota</taxon>
        <taxon>Clostridia</taxon>
        <taxon>Lachnospirales</taxon>
        <taxon>Lachnospiraceae</taxon>
        <taxon>Sporofaciens</taxon>
    </lineage>
</organism>
<reference evidence="12 13" key="1">
    <citation type="submission" date="2019-12" db="EMBL/GenBank/DDBJ databases">
        <title>Sporaefaciens musculi gen. nov., sp. nov., a novel bacterium isolated from the caecum of an obese mouse.</title>
        <authorList>
            <person name="Rasmussen T.S."/>
            <person name="Streidl T."/>
            <person name="Hitch T.C.A."/>
            <person name="Wortmann E."/>
            <person name="Deptula P."/>
            <person name="Hansen M."/>
            <person name="Nielsen D.S."/>
            <person name="Clavel T."/>
            <person name="Vogensen F.K."/>
        </authorList>
    </citation>
    <scope>NUCLEOTIDE SEQUENCE [LARGE SCALE GENOMIC DNA]</scope>
    <source>
        <strain evidence="12 13">WCA-9-b2</strain>
    </source>
</reference>
<evidence type="ECO:0000256" key="3">
    <source>
        <dbReference type="ARBA" id="ARBA00022448"/>
    </source>
</evidence>
<evidence type="ECO:0000256" key="2">
    <source>
        <dbReference type="ARBA" id="ARBA00009047"/>
    </source>
</evidence>
<dbReference type="PROSITE" id="PS50928">
    <property type="entry name" value="ABC_TM1"/>
    <property type="match status" value="1"/>
</dbReference>
<keyword evidence="8 9" id="KW-0472">Membrane</keyword>
<dbReference type="SUPFAM" id="SSF161098">
    <property type="entry name" value="MetI-like"/>
    <property type="match status" value="1"/>
</dbReference>
<evidence type="ECO:0000256" key="10">
    <source>
        <dbReference type="RuleBase" id="RU367050"/>
    </source>
</evidence>
<dbReference type="InterPro" id="IPR035906">
    <property type="entry name" value="MetI-like_sf"/>
</dbReference>
<evidence type="ECO:0000313" key="12">
    <source>
        <dbReference type="EMBL" id="MXP78216.1"/>
    </source>
</evidence>
<comment type="similarity">
    <text evidence="2 10">Belongs to the binding-protein-dependent transport system permease family. MalFG subfamily.</text>
</comment>
<evidence type="ECO:0000256" key="4">
    <source>
        <dbReference type="ARBA" id="ARBA00022475"/>
    </source>
</evidence>
<dbReference type="GO" id="GO:1990060">
    <property type="term" value="C:maltose transport complex"/>
    <property type="evidence" value="ECO:0007669"/>
    <property type="project" value="TreeGrafter"/>
</dbReference>
<evidence type="ECO:0000313" key="13">
    <source>
        <dbReference type="Proteomes" id="UP000460412"/>
    </source>
</evidence>
<dbReference type="PANTHER" id="PTHR47314">
    <property type="entry name" value="MALTOSE/MALTODEXTRIN TRANSPORT SYSTEM PERMEASE PROTEIN MALF"/>
    <property type="match status" value="1"/>
</dbReference>
<evidence type="ECO:0000256" key="5">
    <source>
        <dbReference type="ARBA" id="ARBA00022597"/>
    </source>
</evidence>
<dbReference type="Gene3D" id="1.10.3720.10">
    <property type="entry name" value="MetI-like"/>
    <property type="match status" value="1"/>
</dbReference>
<keyword evidence="4 10" id="KW-1003">Cell membrane</keyword>
<dbReference type="Proteomes" id="UP000460412">
    <property type="component" value="Unassembled WGS sequence"/>
</dbReference>
<comment type="subcellular location">
    <subcellularLocation>
        <location evidence="1 9">Cell membrane</location>
        <topology evidence="1 9">Multi-pass membrane protein</topology>
    </subcellularLocation>
</comment>
<dbReference type="Pfam" id="PF00528">
    <property type="entry name" value="BPD_transp_1"/>
    <property type="match status" value="1"/>
</dbReference>
<feature type="transmembrane region" description="Helical" evidence="9">
    <location>
        <begin position="12"/>
        <end position="33"/>
    </location>
</feature>
<keyword evidence="13" id="KW-1185">Reference proteome</keyword>
<evidence type="ECO:0000256" key="6">
    <source>
        <dbReference type="ARBA" id="ARBA00022692"/>
    </source>
</evidence>
<dbReference type="AlphaFoldDB" id="A0A7X3MKS1"/>
<name>A0A7X3MKS1_9FIRM</name>
<dbReference type="CDD" id="cd06261">
    <property type="entry name" value="TM_PBP2"/>
    <property type="match status" value="1"/>
</dbReference>
<protein>
    <recommendedName>
        <fullName evidence="10">Maltose/maltodextrin transport system permease protein</fullName>
    </recommendedName>
</protein>
<dbReference type="EMBL" id="WUQX01000001">
    <property type="protein sequence ID" value="MXP78216.1"/>
    <property type="molecule type" value="Genomic_DNA"/>
</dbReference>
<keyword evidence="7 9" id="KW-1133">Transmembrane helix</keyword>
<dbReference type="InterPro" id="IPR000515">
    <property type="entry name" value="MetI-like"/>
</dbReference>
<evidence type="ECO:0000256" key="9">
    <source>
        <dbReference type="RuleBase" id="RU363032"/>
    </source>
</evidence>
<evidence type="ECO:0000256" key="1">
    <source>
        <dbReference type="ARBA" id="ARBA00004651"/>
    </source>
</evidence>
<comment type="caution">
    <text evidence="12">The sequence shown here is derived from an EMBL/GenBank/DDBJ whole genome shotgun (WGS) entry which is preliminary data.</text>
</comment>